<keyword evidence="2" id="KW-1133">Transmembrane helix</keyword>
<dbReference type="RefSeq" id="WP_200277489.1">
    <property type="nucleotide sequence ID" value="NZ_CP066802.1"/>
</dbReference>
<evidence type="ECO:0000313" key="3">
    <source>
        <dbReference type="EMBL" id="QQM68051.1"/>
    </source>
</evidence>
<evidence type="ECO:0000256" key="2">
    <source>
        <dbReference type="SAM" id="Phobius"/>
    </source>
</evidence>
<organism evidence="3 4">
    <name type="scientific">Actinomyces weissii</name>
    <dbReference type="NCBI Taxonomy" id="675090"/>
    <lineage>
        <taxon>Bacteria</taxon>
        <taxon>Bacillati</taxon>
        <taxon>Actinomycetota</taxon>
        <taxon>Actinomycetes</taxon>
        <taxon>Actinomycetales</taxon>
        <taxon>Actinomycetaceae</taxon>
        <taxon>Actinomyces</taxon>
    </lineage>
</organism>
<accession>A0A7T7MAS8</accession>
<dbReference type="Gene3D" id="2.60.120.560">
    <property type="entry name" value="Exo-inulinase, domain 1"/>
    <property type="match status" value="1"/>
</dbReference>
<name>A0A7T7MAS8_9ACTO</name>
<dbReference type="EMBL" id="CP066802">
    <property type="protein sequence ID" value="QQM68051.1"/>
    <property type="molecule type" value="Genomic_DNA"/>
</dbReference>
<sequence length="232" mass="24789">MTEPGLSWSARRREFVAAGAATTILVAAGGLLARYRVEDCAWTTVHDGYGAVTCAAEQVRLVPQAPSVPEETHAALAIHTGVVVQEGGTTSFSTSVLTTSQLRRGSDPNPWEVAWLLWCYTDDLHFYALVLKPNGWELSKEDPAYPGAQRFLASSSEPTFPTGTSYQVEVTVVSQPGATQMSVSVDGQPLVTATDDQDPYPSGQVAAYSEDADATFGPLTRVPAPQTPDQTQ</sequence>
<dbReference type="KEGG" id="awe:JG540_04180"/>
<feature type="region of interest" description="Disordered" evidence="1">
    <location>
        <begin position="186"/>
        <end position="205"/>
    </location>
</feature>
<gene>
    <name evidence="3" type="ORF">JG540_04180</name>
</gene>
<keyword evidence="4" id="KW-1185">Reference proteome</keyword>
<keyword evidence="2" id="KW-0812">Transmembrane</keyword>
<evidence type="ECO:0000256" key="1">
    <source>
        <dbReference type="SAM" id="MobiDB-lite"/>
    </source>
</evidence>
<dbReference type="Proteomes" id="UP000595895">
    <property type="component" value="Chromosome"/>
</dbReference>
<reference evidence="3 4" key="1">
    <citation type="submission" date="2020-12" db="EMBL/GenBank/DDBJ databases">
        <authorList>
            <person name="Zhou J."/>
        </authorList>
    </citation>
    <scope>NUCLEOTIDE SEQUENCE [LARGE SCALE GENOMIC DNA]</scope>
    <source>
        <strain evidence="3 4">CCUG 61299</strain>
    </source>
</reference>
<feature type="transmembrane region" description="Helical" evidence="2">
    <location>
        <begin position="15"/>
        <end position="33"/>
    </location>
</feature>
<proteinExistence type="predicted"/>
<protein>
    <submittedName>
        <fullName evidence="3">Uncharacterized protein</fullName>
    </submittedName>
</protein>
<feature type="region of interest" description="Disordered" evidence="1">
    <location>
        <begin position="210"/>
        <end position="232"/>
    </location>
</feature>
<evidence type="ECO:0000313" key="4">
    <source>
        <dbReference type="Proteomes" id="UP000595895"/>
    </source>
</evidence>
<keyword evidence="2" id="KW-0472">Membrane</keyword>
<dbReference type="AlphaFoldDB" id="A0A7T7MAS8"/>